<name>A0ABR7MJN5_9BACT</name>
<proteinExistence type="predicted"/>
<reference evidence="3 4" key="1">
    <citation type="submission" date="2020-08" db="EMBL/GenBank/DDBJ databases">
        <title>Hymenobacter sp.</title>
        <authorList>
            <person name="Kim M.K."/>
        </authorList>
    </citation>
    <scope>NUCLEOTIDE SEQUENCE [LARGE SCALE GENOMIC DNA]</scope>
    <source>
        <strain evidence="3 4">BT507</strain>
    </source>
</reference>
<feature type="region of interest" description="Disordered" evidence="1">
    <location>
        <begin position="199"/>
        <end position="221"/>
    </location>
</feature>
<evidence type="ECO:0000256" key="1">
    <source>
        <dbReference type="SAM" id="MobiDB-lite"/>
    </source>
</evidence>
<accession>A0ABR7MJN5</accession>
<feature type="signal peptide" evidence="2">
    <location>
        <begin position="1"/>
        <end position="17"/>
    </location>
</feature>
<feature type="chain" id="PRO_5046266395" evidence="2">
    <location>
        <begin position="18"/>
        <end position="221"/>
    </location>
</feature>
<keyword evidence="2" id="KW-0732">Signal</keyword>
<dbReference type="EMBL" id="JACSCY010000006">
    <property type="protein sequence ID" value="MBC6611297.1"/>
    <property type="molecule type" value="Genomic_DNA"/>
</dbReference>
<sequence length="221" mass="24348">MPTSFLRFFGLTTFLLAAACTSNKNLEQDSPQVSAEVVAPTRPAARPKPRRLAQLDTTHFSPQFIRSFQEANKAETSFDVHGGWLLLSPTDSVAFPVAELPANAPVVYAATDKGRTYRLTLTRRNYSTVHYVAEARQGSKLLSRQTGLADLNPSFFADIEIPKDSETGLPYSGYEFQATAPQQQGFAVLIGRSQDADKAQVYGGTQPQQSAWHNVPTLRRQ</sequence>
<evidence type="ECO:0000313" key="3">
    <source>
        <dbReference type="EMBL" id="MBC6611297.1"/>
    </source>
</evidence>
<keyword evidence="4" id="KW-1185">Reference proteome</keyword>
<gene>
    <name evidence="3" type="ORF">H8B15_10205</name>
</gene>
<protein>
    <submittedName>
        <fullName evidence="3">Uncharacterized protein</fullName>
    </submittedName>
</protein>
<evidence type="ECO:0000313" key="4">
    <source>
        <dbReference type="Proteomes" id="UP000622017"/>
    </source>
</evidence>
<feature type="compositionally biased region" description="Polar residues" evidence="1">
    <location>
        <begin position="203"/>
        <end position="212"/>
    </location>
</feature>
<organism evidence="3 4">
    <name type="scientific">Hymenobacter citatus</name>
    <dbReference type="NCBI Taxonomy" id="2763506"/>
    <lineage>
        <taxon>Bacteria</taxon>
        <taxon>Pseudomonadati</taxon>
        <taxon>Bacteroidota</taxon>
        <taxon>Cytophagia</taxon>
        <taxon>Cytophagales</taxon>
        <taxon>Hymenobacteraceae</taxon>
        <taxon>Hymenobacter</taxon>
    </lineage>
</organism>
<comment type="caution">
    <text evidence="3">The sequence shown here is derived from an EMBL/GenBank/DDBJ whole genome shotgun (WGS) entry which is preliminary data.</text>
</comment>
<dbReference type="Proteomes" id="UP000622017">
    <property type="component" value="Unassembled WGS sequence"/>
</dbReference>
<dbReference type="PROSITE" id="PS51257">
    <property type="entry name" value="PROKAR_LIPOPROTEIN"/>
    <property type="match status" value="1"/>
</dbReference>
<dbReference type="RefSeq" id="WP_187319584.1">
    <property type="nucleotide sequence ID" value="NZ_JACSCY010000006.1"/>
</dbReference>
<evidence type="ECO:0000256" key="2">
    <source>
        <dbReference type="SAM" id="SignalP"/>
    </source>
</evidence>